<dbReference type="GO" id="GO:0019240">
    <property type="term" value="P:citrulline biosynthetic process"/>
    <property type="evidence" value="ECO:0007669"/>
    <property type="project" value="UniProtKB-ARBA"/>
</dbReference>
<evidence type="ECO:0000256" key="3">
    <source>
        <dbReference type="ARBA" id="ARBA00007805"/>
    </source>
</evidence>
<organism evidence="12 13">
    <name type="scientific">Streptosporangium roseum (strain ATCC 12428 / DSM 43021 / JCM 3005 / KCTC 9067 / NCIMB 10171 / NRRL 2505 / NI 9100)</name>
    <dbReference type="NCBI Taxonomy" id="479432"/>
    <lineage>
        <taxon>Bacteria</taxon>
        <taxon>Bacillati</taxon>
        <taxon>Actinomycetota</taxon>
        <taxon>Actinomycetes</taxon>
        <taxon>Streptosporangiales</taxon>
        <taxon>Streptosporangiaceae</taxon>
        <taxon>Streptosporangium</taxon>
    </lineage>
</organism>
<dbReference type="InterPro" id="IPR006130">
    <property type="entry name" value="Asp/Orn_carbamoylTrfase"/>
</dbReference>
<evidence type="ECO:0000256" key="6">
    <source>
        <dbReference type="ARBA" id="ARBA00022679"/>
    </source>
</evidence>
<comment type="function">
    <text evidence="1">Reversibly catalyzes the transfer of the carbamoyl group from carbamoyl phosphate (CP) to the N(epsilon) atom of ornithine (ORN) to produce L-citrulline.</text>
</comment>
<feature type="binding site" evidence="8">
    <location>
        <begin position="275"/>
        <end position="276"/>
    </location>
    <ligand>
        <name>carbamoyl phosphate</name>
        <dbReference type="ChEBI" id="CHEBI:58228"/>
    </ligand>
</feature>
<evidence type="ECO:0000313" key="12">
    <source>
        <dbReference type="EMBL" id="ACZ85757.1"/>
    </source>
</evidence>
<feature type="binding site" evidence="8">
    <location>
        <begin position="237"/>
        <end position="238"/>
    </location>
    <ligand>
        <name>L-ornithine</name>
        <dbReference type="ChEBI" id="CHEBI:46911"/>
    </ligand>
</feature>
<reference evidence="12 13" key="1">
    <citation type="journal article" date="2010" name="Stand. Genomic Sci.">
        <title>Complete genome sequence of Streptosporangium roseum type strain (NI 9100).</title>
        <authorList>
            <person name="Nolan M."/>
            <person name="Sikorski J."/>
            <person name="Jando M."/>
            <person name="Lucas S."/>
            <person name="Lapidus A."/>
            <person name="Glavina Del Rio T."/>
            <person name="Chen F."/>
            <person name="Tice H."/>
            <person name="Pitluck S."/>
            <person name="Cheng J.F."/>
            <person name="Chertkov O."/>
            <person name="Sims D."/>
            <person name="Meincke L."/>
            <person name="Brettin T."/>
            <person name="Han C."/>
            <person name="Detter J.C."/>
            <person name="Bruce D."/>
            <person name="Goodwin L."/>
            <person name="Land M."/>
            <person name="Hauser L."/>
            <person name="Chang Y.J."/>
            <person name="Jeffries C.D."/>
            <person name="Ivanova N."/>
            <person name="Mavromatis K."/>
            <person name="Mikhailova N."/>
            <person name="Chen A."/>
            <person name="Palaniappan K."/>
            <person name="Chain P."/>
            <person name="Rohde M."/>
            <person name="Goker M."/>
            <person name="Bristow J."/>
            <person name="Eisen J.A."/>
            <person name="Markowitz V."/>
            <person name="Hugenholtz P."/>
            <person name="Kyrpides N.C."/>
            <person name="Klenk H.P."/>
        </authorList>
    </citation>
    <scope>NUCLEOTIDE SEQUENCE [LARGE SCALE GENOMIC DNA]</scope>
    <source>
        <strain evidence="13">ATCC 12428 / DSM 43021 / JCM 3005 / NI 9100</strain>
    </source>
</reference>
<evidence type="ECO:0000256" key="2">
    <source>
        <dbReference type="ARBA" id="ARBA00004496"/>
    </source>
</evidence>
<dbReference type="NCBIfam" id="NF001986">
    <property type="entry name" value="PRK00779.1"/>
    <property type="match status" value="1"/>
</dbReference>
<dbReference type="NCBIfam" id="NF003286">
    <property type="entry name" value="PRK04284.1"/>
    <property type="match status" value="1"/>
</dbReference>
<evidence type="ECO:0000256" key="9">
    <source>
        <dbReference type="NCBIfam" id="TIGR00658"/>
    </source>
</evidence>
<feature type="binding site" evidence="8">
    <location>
        <begin position="57"/>
        <end position="60"/>
    </location>
    <ligand>
        <name>carbamoyl phosphate</name>
        <dbReference type="ChEBI" id="CHEBI:58228"/>
    </ligand>
</feature>
<evidence type="ECO:0000256" key="1">
    <source>
        <dbReference type="ARBA" id="ARBA00003822"/>
    </source>
</evidence>
<dbReference type="GO" id="GO:0016597">
    <property type="term" value="F:amino acid binding"/>
    <property type="evidence" value="ECO:0007669"/>
    <property type="project" value="InterPro"/>
</dbReference>
<name>D2B6J3_STRRD</name>
<evidence type="ECO:0000256" key="7">
    <source>
        <dbReference type="ARBA" id="ARBA00048772"/>
    </source>
</evidence>
<keyword evidence="5 8" id="KW-0963">Cytoplasm</keyword>
<feature type="binding site" evidence="8">
    <location>
        <position position="84"/>
    </location>
    <ligand>
        <name>carbamoyl phosphate</name>
        <dbReference type="ChEBI" id="CHEBI:58228"/>
    </ligand>
</feature>
<gene>
    <name evidence="12" type="ordered locus">Sros_2799</name>
</gene>
<dbReference type="RefSeq" id="WP_012889502.1">
    <property type="nucleotide sequence ID" value="NC_013595.1"/>
</dbReference>
<dbReference type="PRINTS" id="PR00102">
    <property type="entry name" value="OTCASE"/>
</dbReference>
<dbReference type="NCBIfam" id="TIGR00658">
    <property type="entry name" value="orni_carb_tr"/>
    <property type="match status" value="1"/>
</dbReference>
<comment type="similarity">
    <text evidence="3 8">Belongs to the aspartate/ornithine carbamoyltransferase superfamily. OTCase family.</text>
</comment>
<dbReference type="Pfam" id="PF02729">
    <property type="entry name" value="OTCace_N"/>
    <property type="match status" value="1"/>
</dbReference>
<dbReference type="AlphaFoldDB" id="D2B6J3"/>
<dbReference type="PRINTS" id="PR00100">
    <property type="entry name" value="AOTCASE"/>
</dbReference>
<protein>
    <recommendedName>
        <fullName evidence="4 9">Ornithine carbamoyltransferase</fullName>
        <ecNumber evidence="4 9">2.1.3.3</ecNumber>
    </recommendedName>
</protein>
<dbReference type="InterPro" id="IPR024904">
    <property type="entry name" value="OTCase_ArgI"/>
</dbReference>
<dbReference type="GO" id="GO:0005737">
    <property type="term" value="C:cytoplasm"/>
    <property type="evidence" value="ECO:0007669"/>
    <property type="project" value="UniProtKB-SubCell"/>
</dbReference>
<dbReference type="SUPFAM" id="SSF53671">
    <property type="entry name" value="Aspartate/ornithine carbamoyltransferase"/>
    <property type="match status" value="1"/>
</dbReference>
<dbReference type="OrthoDB" id="9802587at2"/>
<feature type="binding site" evidence="8">
    <location>
        <position position="233"/>
    </location>
    <ligand>
        <name>L-ornithine</name>
        <dbReference type="ChEBI" id="CHEBI:46911"/>
    </ligand>
</feature>
<dbReference type="Pfam" id="PF00185">
    <property type="entry name" value="OTCace"/>
    <property type="match status" value="1"/>
</dbReference>
<accession>D2B6J3</accession>
<dbReference type="InterPro" id="IPR006132">
    <property type="entry name" value="Asp/Orn_carbamoyltranf_P-bd"/>
</dbReference>
<feature type="binding site" evidence="8">
    <location>
        <position position="168"/>
    </location>
    <ligand>
        <name>L-ornithine</name>
        <dbReference type="ChEBI" id="CHEBI:46911"/>
    </ligand>
</feature>
<dbReference type="PROSITE" id="PS00097">
    <property type="entry name" value="CARBAMOYLTRANSFERASE"/>
    <property type="match status" value="1"/>
</dbReference>
<evidence type="ECO:0000256" key="8">
    <source>
        <dbReference type="HAMAP-Rule" id="MF_01109"/>
    </source>
</evidence>
<comment type="subcellular location">
    <subcellularLocation>
        <location evidence="2 8">Cytoplasm</location>
    </subcellularLocation>
</comment>
<feature type="domain" description="Aspartate/ornithine carbamoyltransferase carbamoyl-P binding" evidence="11">
    <location>
        <begin position="8"/>
        <end position="148"/>
    </location>
</feature>
<dbReference type="Proteomes" id="UP000002029">
    <property type="component" value="Chromosome"/>
</dbReference>
<proteinExistence type="inferred from homology"/>
<sequence>MAFNLRNRSFLKELDLTPEEFTFLVRLSADLKAAKYAGNEDPRLTGKNIALIFEKTSTRTRCAFEVGAHDQGAHVTYLDPSGSQMGHKESVKDTARVLGRMFDAIEYRGSKQAYIEELAAYSGVPVWNGLTDEWHPTQMLADMLTMQEHSDKPLHDVSYAYLGDARNNMGHSLLVTGAMLGMDVRMVAPKDLWPDEKAVVKPARDLAKRTGATVTVTDDVNKGVKGVDFLYTDVWVSMGEPKEVWDERIKLLMPYQVNAAVVKATGNPGVKFMHCLPAFHNRETRVGEDLFEKTGHDALEVTEEVFESPRSIVFDQAENRLHTIKAIMVATLGD</sequence>
<dbReference type="EC" id="2.1.3.3" evidence="4 9"/>
<evidence type="ECO:0000313" key="13">
    <source>
        <dbReference type="Proteomes" id="UP000002029"/>
    </source>
</evidence>
<dbReference type="PANTHER" id="PTHR45753">
    <property type="entry name" value="ORNITHINE CARBAMOYLTRANSFERASE, MITOCHONDRIAL"/>
    <property type="match status" value="1"/>
</dbReference>
<dbReference type="PANTHER" id="PTHR45753:SF2">
    <property type="entry name" value="ORNITHINE CARBAMOYLTRANSFERASE"/>
    <property type="match status" value="1"/>
</dbReference>
<feature type="binding site" evidence="8">
    <location>
        <position position="320"/>
    </location>
    <ligand>
        <name>carbamoyl phosphate</name>
        <dbReference type="ChEBI" id="CHEBI:58228"/>
    </ligand>
</feature>
<dbReference type="InterPro" id="IPR002292">
    <property type="entry name" value="Orn/put_carbamltrans"/>
</dbReference>
<dbReference type="GO" id="GO:0042450">
    <property type="term" value="P:L-arginine biosynthetic process via ornithine"/>
    <property type="evidence" value="ECO:0007669"/>
    <property type="project" value="UniProtKB-UniRule"/>
</dbReference>
<evidence type="ECO:0000256" key="5">
    <source>
        <dbReference type="ARBA" id="ARBA00022490"/>
    </source>
</evidence>
<dbReference type="FunFam" id="3.40.50.1370:FF:000004">
    <property type="entry name" value="Ornithine carbamoyltransferase"/>
    <property type="match status" value="1"/>
</dbReference>
<feature type="binding site" evidence="8">
    <location>
        <position position="108"/>
    </location>
    <ligand>
        <name>carbamoyl phosphate</name>
        <dbReference type="ChEBI" id="CHEBI:58228"/>
    </ligand>
</feature>
<feature type="binding site" evidence="8">
    <location>
        <begin position="135"/>
        <end position="138"/>
    </location>
    <ligand>
        <name>carbamoyl phosphate</name>
        <dbReference type="ChEBI" id="CHEBI:58228"/>
    </ligand>
</feature>
<keyword evidence="13" id="KW-1185">Reference proteome</keyword>
<dbReference type="HOGENOM" id="CLU_043846_3_1_11"/>
<evidence type="ECO:0000259" key="11">
    <source>
        <dbReference type="Pfam" id="PF02729"/>
    </source>
</evidence>
<dbReference type="STRING" id="479432.Sros_2799"/>
<feature type="domain" description="Aspartate/ornithine carbamoyltransferase Asp/Orn-binding" evidence="10">
    <location>
        <begin position="156"/>
        <end position="330"/>
    </location>
</feature>
<keyword evidence="6 8" id="KW-0808">Transferase</keyword>
<evidence type="ECO:0000259" key="10">
    <source>
        <dbReference type="Pfam" id="PF00185"/>
    </source>
</evidence>
<dbReference type="Gene3D" id="3.40.50.1370">
    <property type="entry name" value="Aspartate/ornithine carbamoyltransferase"/>
    <property type="match status" value="2"/>
</dbReference>
<dbReference type="HAMAP" id="MF_01109">
    <property type="entry name" value="OTCase"/>
    <property type="match status" value="1"/>
</dbReference>
<dbReference type="EMBL" id="CP001814">
    <property type="protein sequence ID" value="ACZ85757.1"/>
    <property type="molecule type" value="Genomic_DNA"/>
</dbReference>
<dbReference type="GO" id="GO:0004585">
    <property type="term" value="F:ornithine carbamoyltransferase activity"/>
    <property type="evidence" value="ECO:0007669"/>
    <property type="project" value="UniProtKB-UniRule"/>
</dbReference>
<comment type="catalytic activity">
    <reaction evidence="7 8">
        <text>carbamoyl phosphate + L-ornithine = L-citrulline + phosphate + H(+)</text>
        <dbReference type="Rhea" id="RHEA:19513"/>
        <dbReference type="ChEBI" id="CHEBI:15378"/>
        <dbReference type="ChEBI" id="CHEBI:43474"/>
        <dbReference type="ChEBI" id="CHEBI:46911"/>
        <dbReference type="ChEBI" id="CHEBI:57743"/>
        <dbReference type="ChEBI" id="CHEBI:58228"/>
        <dbReference type="EC" id="2.1.3.3"/>
    </reaction>
</comment>
<evidence type="ECO:0000256" key="4">
    <source>
        <dbReference type="ARBA" id="ARBA00013007"/>
    </source>
</evidence>
<dbReference type="InterPro" id="IPR036901">
    <property type="entry name" value="Asp/Orn_carbamoylTrfase_sf"/>
</dbReference>
<dbReference type="KEGG" id="sro:Sros_2799"/>
<dbReference type="InterPro" id="IPR006131">
    <property type="entry name" value="Asp_carbamoyltransf_Asp/Orn-bd"/>
</dbReference>
<dbReference type="eggNOG" id="COG0078">
    <property type="taxonomic scope" value="Bacteria"/>
</dbReference>